<evidence type="ECO:0000256" key="5">
    <source>
        <dbReference type="ARBA" id="ARBA00023235"/>
    </source>
</evidence>
<dbReference type="Gene3D" id="3.40.50.300">
    <property type="entry name" value="P-loop containing nucleotide triphosphate hydrolases"/>
    <property type="match status" value="2"/>
</dbReference>
<dbReference type="InterPro" id="IPR001650">
    <property type="entry name" value="Helicase_C-like"/>
</dbReference>
<gene>
    <name evidence="10" type="primary">recQ_1</name>
    <name evidence="10" type="ORF">BN1048_00109</name>
</gene>
<dbReference type="Pfam" id="PF00271">
    <property type="entry name" value="Helicase_C"/>
    <property type="match status" value="1"/>
</dbReference>
<dbReference type="GO" id="GO:0005737">
    <property type="term" value="C:cytoplasm"/>
    <property type="evidence" value="ECO:0007669"/>
    <property type="project" value="TreeGrafter"/>
</dbReference>
<comment type="similarity">
    <text evidence="1">Belongs to the helicase family. RecQ subfamily.</text>
</comment>
<dbReference type="GO" id="GO:0043138">
    <property type="term" value="F:3'-5' DNA helicase activity"/>
    <property type="evidence" value="ECO:0007669"/>
    <property type="project" value="UniProtKB-EC"/>
</dbReference>
<keyword evidence="5" id="KW-0413">Isomerase</keyword>
<dbReference type="HOGENOM" id="CLU_010261_0_0_9"/>
<evidence type="ECO:0000256" key="2">
    <source>
        <dbReference type="ARBA" id="ARBA00022741"/>
    </source>
</evidence>
<dbReference type="InterPro" id="IPR014001">
    <property type="entry name" value="Helicase_ATP-bd"/>
</dbReference>
<proteinExistence type="inferred from homology"/>
<dbReference type="eggNOG" id="COG0514">
    <property type="taxonomic scope" value="Bacteria"/>
</dbReference>
<evidence type="ECO:0000313" key="10">
    <source>
        <dbReference type="EMBL" id="CDZ98990.1"/>
    </source>
</evidence>
<dbReference type="Proteomes" id="UP000044136">
    <property type="component" value="Unassembled WGS sequence"/>
</dbReference>
<keyword evidence="2" id="KW-0547">Nucleotide-binding</keyword>
<keyword evidence="10" id="KW-0347">Helicase</keyword>
<keyword evidence="11" id="KW-1185">Reference proteome</keyword>
<protein>
    <recommendedName>
        <fullName evidence="7">DNA 3'-5' helicase</fullName>
        <ecNumber evidence="7">5.6.2.4</ecNumber>
    </recommendedName>
</protein>
<dbReference type="GO" id="GO:0009378">
    <property type="term" value="F:four-way junction helicase activity"/>
    <property type="evidence" value="ECO:0007669"/>
    <property type="project" value="TreeGrafter"/>
</dbReference>
<name>A0A078LYA3_9STAP</name>
<dbReference type="PROSITE" id="PS51194">
    <property type="entry name" value="HELICASE_CTER"/>
    <property type="match status" value="1"/>
</dbReference>
<keyword evidence="4" id="KW-0238">DNA-binding</keyword>
<sequence>MSEGFIDLIKTKLTVLVGFTEEELKVFPEKLLDIPIANGLDKFLNSEVQSRDFISNFQNITSPKWITYEEFIQFRDLINILLDDNDISILYNNKFISIYPYNHSFSNIDLYYKSLYEDDDYQATPIDEAINSVYPSIHNINGEYFISIDDDLLNKFVQYGFYNIDKDLDDKDELDDVSFNYSFEYNGDPRTIVELNQFVDSHNKQIIAISSTITEEVLNVVKALSSYREDHSFYIYHPKQKKKIISREKEYQEILNKYWGYDSFLNLDIYTDTRKREASKISQAQIIDDIVTQMESSIEGATPRDIFVTSSTGAGKSVMFQVPSLYISKKYPDENPLTLVISPLIGLMNDQVENLNKREINNAKTINSGLTPTEKAVISQDIKDGKIDLLYISIETLINRSDIQDLIGDRRIGLFVVDEAHTITTWGRTFRVDYWYMGSYLNKLRKEHHFPIVTFTATAIIGGPDDMYGEIKKSLNLVSPIQYIGRVKKDNISINVKKIQDDEKKKSGNDAISIKHNATLTRIKQVVKNEKKMLIYFPTVSSLRHFSKYISGLSPDLEDKVTTYHGQLTPEDKQINFKAFKDGNSNIMLATKAFGMGIDIPDIQIVYHYAITGNLLDYIQEIGRVARKEGMNGLAMLDYLPNRDFNEYKQLRALSSTKKNQLIDVMDKILTLYKKSGNKRHLNIDIESFDYLFNKDDDDQTDDELEKKVKLALLTIENDFRDKLNYPPFVSRPGSVNSQDYVIANKELINQIESPRYRGYFSKISNLENSFYQAIYIFRTEDYWKKNFSTISYRQFKFFLAKRGDEIRRDPILRNLTFAIQYKVIFEPSVSEENITQKLDNIISNTEKSLRSFATSQSHFTIKEFKSKLSRTMSIKDRTAEKYASIILSTLVQLDSIKNTRSITRYDNDKYKITNNYEDLLELLKDSLNKLINKVAKHDKGPFTNYYLPRIYKSEETDYQNILLGFLETFGLLAFELNGGNKPSISLRINSIAQMQRFVENPNKYNNKILTDQYFTYLRALEMYKHLFSLEVDGENPKEKQQNYTNEFWRVVEDYFFGQIPSKVQHAIHKD</sequence>
<dbReference type="GO" id="GO:0006281">
    <property type="term" value="P:DNA repair"/>
    <property type="evidence" value="ECO:0007669"/>
    <property type="project" value="TreeGrafter"/>
</dbReference>
<dbReference type="InterPro" id="IPR027417">
    <property type="entry name" value="P-loop_NTPase"/>
</dbReference>
<reference evidence="10 11" key="1">
    <citation type="submission" date="2014-07" db="EMBL/GenBank/DDBJ databases">
        <authorList>
            <person name="Urmite Genomes Urmite Genomes"/>
        </authorList>
    </citation>
    <scope>NUCLEOTIDE SEQUENCE [LARGE SCALE GENOMIC DNA]</scope>
    <source>
        <strain evidence="10 11">13MG44_air</strain>
    </source>
</reference>
<dbReference type="SUPFAM" id="SSF52540">
    <property type="entry name" value="P-loop containing nucleoside triphosphate hydrolases"/>
    <property type="match status" value="1"/>
</dbReference>
<dbReference type="SMART" id="SM00487">
    <property type="entry name" value="DEXDc"/>
    <property type="match status" value="1"/>
</dbReference>
<dbReference type="PROSITE" id="PS51192">
    <property type="entry name" value="HELICASE_ATP_BIND_1"/>
    <property type="match status" value="1"/>
</dbReference>
<feature type="domain" description="Helicase ATP-binding" evidence="8">
    <location>
        <begin position="297"/>
        <end position="477"/>
    </location>
</feature>
<dbReference type="STRING" id="1461582.BN1048_00109"/>
<dbReference type="Pfam" id="PF00270">
    <property type="entry name" value="DEAD"/>
    <property type="match status" value="1"/>
</dbReference>
<evidence type="ECO:0000256" key="1">
    <source>
        <dbReference type="ARBA" id="ARBA00005446"/>
    </source>
</evidence>
<dbReference type="PANTHER" id="PTHR13710">
    <property type="entry name" value="DNA HELICASE RECQ FAMILY MEMBER"/>
    <property type="match status" value="1"/>
</dbReference>
<dbReference type="RefSeq" id="WP_035807414.1">
    <property type="nucleotide sequence ID" value="NZ_CCSE01000001.1"/>
</dbReference>
<evidence type="ECO:0000256" key="3">
    <source>
        <dbReference type="ARBA" id="ARBA00022840"/>
    </source>
</evidence>
<evidence type="ECO:0000259" key="9">
    <source>
        <dbReference type="PROSITE" id="PS51194"/>
    </source>
</evidence>
<keyword evidence="3" id="KW-0067">ATP-binding</keyword>
<dbReference type="EC" id="5.6.2.4" evidence="7"/>
<dbReference type="PANTHER" id="PTHR13710:SF105">
    <property type="entry name" value="ATP-DEPENDENT DNA HELICASE Q1"/>
    <property type="match status" value="1"/>
</dbReference>
<dbReference type="EMBL" id="CCSE01000001">
    <property type="protein sequence ID" value="CDZ98990.1"/>
    <property type="molecule type" value="Genomic_DNA"/>
</dbReference>
<dbReference type="GO" id="GO:0005524">
    <property type="term" value="F:ATP binding"/>
    <property type="evidence" value="ECO:0007669"/>
    <property type="project" value="UniProtKB-KW"/>
</dbReference>
<evidence type="ECO:0000256" key="4">
    <source>
        <dbReference type="ARBA" id="ARBA00023125"/>
    </source>
</evidence>
<keyword evidence="10" id="KW-0378">Hydrolase</keyword>
<dbReference type="CDD" id="cd17920">
    <property type="entry name" value="DEXHc_RecQ"/>
    <property type="match status" value="1"/>
</dbReference>
<dbReference type="SMART" id="SM00490">
    <property type="entry name" value="HELICc"/>
    <property type="match status" value="1"/>
</dbReference>
<organism evidence="10 11">
    <name type="scientific">Jeotgalicoccus saudimassiliensis</name>
    <dbReference type="NCBI Taxonomy" id="1461582"/>
    <lineage>
        <taxon>Bacteria</taxon>
        <taxon>Bacillati</taxon>
        <taxon>Bacillota</taxon>
        <taxon>Bacilli</taxon>
        <taxon>Bacillales</taxon>
        <taxon>Staphylococcaceae</taxon>
        <taxon>Jeotgalicoccus</taxon>
    </lineage>
</organism>
<evidence type="ECO:0000259" key="8">
    <source>
        <dbReference type="PROSITE" id="PS51192"/>
    </source>
</evidence>
<dbReference type="GO" id="GO:0005694">
    <property type="term" value="C:chromosome"/>
    <property type="evidence" value="ECO:0007669"/>
    <property type="project" value="TreeGrafter"/>
</dbReference>
<evidence type="ECO:0000313" key="11">
    <source>
        <dbReference type="Proteomes" id="UP000044136"/>
    </source>
</evidence>
<dbReference type="GO" id="GO:0003677">
    <property type="term" value="F:DNA binding"/>
    <property type="evidence" value="ECO:0007669"/>
    <property type="project" value="UniProtKB-KW"/>
</dbReference>
<accession>A0A078LYA3</accession>
<evidence type="ECO:0000256" key="7">
    <source>
        <dbReference type="ARBA" id="ARBA00034808"/>
    </source>
</evidence>
<dbReference type="InterPro" id="IPR011545">
    <property type="entry name" value="DEAD/DEAH_box_helicase_dom"/>
</dbReference>
<comment type="catalytic activity">
    <reaction evidence="6">
        <text>Couples ATP hydrolysis with the unwinding of duplex DNA by translocating in the 3'-5' direction.</text>
        <dbReference type="EC" id="5.6.2.4"/>
    </reaction>
</comment>
<evidence type="ECO:0000256" key="6">
    <source>
        <dbReference type="ARBA" id="ARBA00034617"/>
    </source>
</evidence>
<dbReference type="GO" id="GO:0006310">
    <property type="term" value="P:DNA recombination"/>
    <property type="evidence" value="ECO:0007669"/>
    <property type="project" value="TreeGrafter"/>
</dbReference>
<feature type="domain" description="Helicase C-terminal" evidence="9">
    <location>
        <begin position="522"/>
        <end position="671"/>
    </location>
</feature>
<dbReference type="AlphaFoldDB" id="A0A078LYA3"/>